<dbReference type="Pfam" id="PF21943">
    <property type="entry name" value="TetR_C_46"/>
    <property type="match status" value="1"/>
</dbReference>
<proteinExistence type="predicted"/>
<accession>A0A2P2GG94</accession>
<dbReference type="OrthoDB" id="8479950at2"/>
<dbReference type="Gene3D" id="1.10.357.10">
    <property type="entry name" value="Tetracycline Repressor, domain 2"/>
    <property type="match status" value="1"/>
</dbReference>
<name>A0A2P2GG94_STREW</name>
<dbReference type="Proteomes" id="UP000265325">
    <property type="component" value="Unassembled WGS sequence"/>
</dbReference>
<dbReference type="InterPro" id="IPR009057">
    <property type="entry name" value="Homeodomain-like_sf"/>
</dbReference>
<dbReference type="InterPro" id="IPR001647">
    <property type="entry name" value="HTH_TetR"/>
</dbReference>
<dbReference type="AlphaFoldDB" id="A0A2P2GG94"/>
<dbReference type="PANTHER" id="PTHR30055">
    <property type="entry name" value="HTH-TYPE TRANSCRIPTIONAL REGULATOR RUTR"/>
    <property type="match status" value="1"/>
</dbReference>
<dbReference type="RefSeq" id="WP_046910890.1">
    <property type="nucleotide sequence ID" value="NZ_BAAAXG010000026.1"/>
</dbReference>
<comment type="caution">
    <text evidence="6">The sequence shown here is derived from an EMBL/GenBank/DDBJ whole genome shotgun (WGS) entry which is preliminary data.</text>
</comment>
<dbReference type="EMBL" id="LAQS01000056">
    <property type="protein sequence ID" value="KKZ70527.1"/>
    <property type="molecule type" value="Genomic_DNA"/>
</dbReference>
<reference evidence="6 7" key="1">
    <citation type="submission" date="2015-05" db="EMBL/GenBank/DDBJ databases">
        <title>Draft Genome assembly of Streptomyces showdoensis.</title>
        <authorList>
            <person name="Thapa K.K."/>
            <person name="Metsa-Ketela M."/>
        </authorList>
    </citation>
    <scope>NUCLEOTIDE SEQUENCE [LARGE SCALE GENOMIC DNA]</scope>
    <source>
        <strain evidence="6 7">ATCC 15227</strain>
    </source>
</reference>
<dbReference type="InterPro" id="IPR050109">
    <property type="entry name" value="HTH-type_TetR-like_transc_reg"/>
</dbReference>
<keyword evidence="1" id="KW-0805">Transcription regulation</keyword>
<sequence>MTSHASPAYRRLSVEERKHQLLDAAQTLFAHRAPEDVSLDDVAEAAGVSRPLVYRYFPGGKQQLYEAALRSSADALEHCFAEPPDGPPTERLARVLDRYLAFVDGHDAGFAALLRGGSVAETSRTSAIVDEVRRAAAEQILFHLGVDRPGPRLGMMVRTWIAAVEAASLIWVDEGKRPTPGELRDWLVDHLVALLAATAASDPETAKVVARLLARETPAGPVGTLARNVIPVVSEAAHLL</sequence>
<keyword evidence="2 4" id="KW-0238">DNA-binding</keyword>
<dbReference type="SUPFAM" id="SSF46689">
    <property type="entry name" value="Homeodomain-like"/>
    <property type="match status" value="1"/>
</dbReference>
<evidence type="ECO:0000259" key="5">
    <source>
        <dbReference type="PROSITE" id="PS50977"/>
    </source>
</evidence>
<evidence type="ECO:0000313" key="6">
    <source>
        <dbReference type="EMBL" id="KKZ70527.1"/>
    </source>
</evidence>
<keyword evidence="3" id="KW-0804">Transcription</keyword>
<evidence type="ECO:0000256" key="4">
    <source>
        <dbReference type="PROSITE-ProRule" id="PRU00335"/>
    </source>
</evidence>
<keyword evidence="7" id="KW-1185">Reference proteome</keyword>
<dbReference type="GO" id="GO:0003700">
    <property type="term" value="F:DNA-binding transcription factor activity"/>
    <property type="evidence" value="ECO:0007669"/>
    <property type="project" value="TreeGrafter"/>
</dbReference>
<feature type="domain" description="HTH tetR-type" evidence="5">
    <location>
        <begin position="15"/>
        <end position="75"/>
    </location>
</feature>
<evidence type="ECO:0000256" key="2">
    <source>
        <dbReference type="ARBA" id="ARBA00023125"/>
    </source>
</evidence>
<protein>
    <submittedName>
        <fullName evidence="6">TetR family transcriptional regulator</fullName>
    </submittedName>
</protein>
<feature type="DNA-binding region" description="H-T-H motif" evidence="4">
    <location>
        <begin position="38"/>
        <end position="57"/>
    </location>
</feature>
<evidence type="ECO:0000256" key="1">
    <source>
        <dbReference type="ARBA" id="ARBA00023015"/>
    </source>
</evidence>
<gene>
    <name evidence="6" type="ORF">VO63_28365</name>
</gene>
<dbReference type="PROSITE" id="PS50977">
    <property type="entry name" value="HTH_TETR_2"/>
    <property type="match status" value="1"/>
</dbReference>
<dbReference type="Pfam" id="PF00440">
    <property type="entry name" value="TetR_N"/>
    <property type="match status" value="1"/>
</dbReference>
<dbReference type="GO" id="GO:0000976">
    <property type="term" value="F:transcription cis-regulatory region binding"/>
    <property type="evidence" value="ECO:0007669"/>
    <property type="project" value="TreeGrafter"/>
</dbReference>
<dbReference type="PANTHER" id="PTHR30055:SF174">
    <property type="entry name" value="TRANSCRIPTIONAL REGULATORY PROTEIN (PROBABLY TETR-FAMILY)-RELATED"/>
    <property type="match status" value="1"/>
</dbReference>
<evidence type="ECO:0000313" key="7">
    <source>
        <dbReference type="Proteomes" id="UP000265325"/>
    </source>
</evidence>
<dbReference type="InterPro" id="IPR054129">
    <property type="entry name" value="DesT_TetR_C"/>
</dbReference>
<organism evidence="6 7">
    <name type="scientific">Streptomyces showdoensis</name>
    <dbReference type="NCBI Taxonomy" id="68268"/>
    <lineage>
        <taxon>Bacteria</taxon>
        <taxon>Bacillati</taxon>
        <taxon>Actinomycetota</taxon>
        <taxon>Actinomycetes</taxon>
        <taxon>Kitasatosporales</taxon>
        <taxon>Streptomycetaceae</taxon>
        <taxon>Streptomyces</taxon>
    </lineage>
</organism>
<evidence type="ECO:0000256" key="3">
    <source>
        <dbReference type="ARBA" id="ARBA00023163"/>
    </source>
</evidence>